<accession>A0ABW1J4P2</accession>
<dbReference type="InterPro" id="IPR039422">
    <property type="entry name" value="MarR/SlyA-like"/>
</dbReference>
<keyword evidence="1" id="KW-0805">Transcription regulation</keyword>
<evidence type="ECO:0000313" key="6">
    <source>
        <dbReference type="Proteomes" id="UP001596302"/>
    </source>
</evidence>
<sequence length="157" mass="17146">MAEDASAEGLNIGVLLYLPYRAMDLRVNEAATAAGFGDTTPAQLRIFQRIAPEGSRLTDLAEQAQVTKQTAGILVDQLERLGYVERTADPHDRRARLIRITERGHASIAVARAAIAEIEAEWAAHLGSERMSQLRGTLTALREIANPERSSASRGRQ</sequence>
<dbReference type="InterPro" id="IPR036388">
    <property type="entry name" value="WH-like_DNA-bd_sf"/>
</dbReference>
<protein>
    <submittedName>
        <fullName evidence="5">MarR family winged helix-turn-helix transcriptional regulator</fullName>
    </submittedName>
</protein>
<organism evidence="5 6">
    <name type="scientific">Pseudonocardia hispaniensis</name>
    <dbReference type="NCBI Taxonomy" id="904933"/>
    <lineage>
        <taxon>Bacteria</taxon>
        <taxon>Bacillati</taxon>
        <taxon>Actinomycetota</taxon>
        <taxon>Actinomycetes</taxon>
        <taxon>Pseudonocardiales</taxon>
        <taxon>Pseudonocardiaceae</taxon>
        <taxon>Pseudonocardia</taxon>
    </lineage>
</organism>
<dbReference type="SUPFAM" id="SSF46785">
    <property type="entry name" value="Winged helix' DNA-binding domain"/>
    <property type="match status" value="1"/>
</dbReference>
<keyword evidence="2" id="KW-0238">DNA-binding</keyword>
<dbReference type="InterPro" id="IPR000835">
    <property type="entry name" value="HTH_MarR-typ"/>
</dbReference>
<dbReference type="InterPro" id="IPR036390">
    <property type="entry name" value="WH_DNA-bd_sf"/>
</dbReference>
<dbReference type="Pfam" id="PF12802">
    <property type="entry name" value="MarR_2"/>
    <property type="match status" value="1"/>
</dbReference>
<name>A0ABW1J4P2_9PSEU</name>
<dbReference type="PANTHER" id="PTHR33164">
    <property type="entry name" value="TRANSCRIPTIONAL REGULATOR, MARR FAMILY"/>
    <property type="match status" value="1"/>
</dbReference>
<dbReference type="SMART" id="SM00347">
    <property type="entry name" value="HTH_MARR"/>
    <property type="match status" value="1"/>
</dbReference>
<evidence type="ECO:0000313" key="5">
    <source>
        <dbReference type="EMBL" id="MFC5995599.1"/>
    </source>
</evidence>
<dbReference type="InterPro" id="IPR023187">
    <property type="entry name" value="Tscrpt_reg_MarR-type_CS"/>
</dbReference>
<dbReference type="PRINTS" id="PR00598">
    <property type="entry name" value="HTHMARR"/>
</dbReference>
<dbReference type="EMBL" id="JBHSQW010000033">
    <property type="protein sequence ID" value="MFC5995599.1"/>
    <property type="molecule type" value="Genomic_DNA"/>
</dbReference>
<keyword evidence="6" id="KW-1185">Reference proteome</keyword>
<dbReference type="PANTHER" id="PTHR33164:SF57">
    <property type="entry name" value="MARR-FAMILY TRANSCRIPTIONAL REGULATOR"/>
    <property type="match status" value="1"/>
</dbReference>
<comment type="caution">
    <text evidence="5">The sequence shown here is derived from an EMBL/GenBank/DDBJ whole genome shotgun (WGS) entry which is preliminary data.</text>
</comment>
<evidence type="ECO:0000256" key="3">
    <source>
        <dbReference type="ARBA" id="ARBA00023163"/>
    </source>
</evidence>
<dbReference type="PROSITE" id="PS01117">
    <property type="entry name" value="HTH_MARR_1"/>
    <property type="match status" value="1"/>
</dbReference>
<evidence type="ECO:0000259" key="4">
    <source>
        <dbReference type="PROSITE" id="PS50995"/>
    </source>
</evidence>
<gene>
    <name evidence="5" type="ORF">ACFQE5_15395</name>
</gene>
<feature type="domain" description="HTH marR-type" evidence="4">
    <location>
        <begin position="9"/>
        <end position="143"/>
    </location>
</feature>
<dbReference type="Gene3D" id="1.10.10.10">
    <property type="entry name" value="Winged helix-like DNA-binding domain superfamily/Winged helix DNA-binding domain"/>
    <property type="match status" value="1"/>
</dbReference>
<proteinExistence type="predicted"/>
<dbReference type="RefSeq" id="WP_379585737.1">
    <property type="nucleotide sequence ID" value="NZ_JBHSQW010000033.1"/>
</dbReference>
<evidence type="ECO:0000256" key="1">
    <source>
        <dbReference type="ARBA" id="ARBA00023015"/>
    </source>
</evidence>
<dbReference type="PROSITE" id="PS50995">
    <property type="entry name" value="HTH_MARR_2"/>
    <property type="match status" value="1"/>
</dbReference>
<keyword evidence="3" id="KW-0804">Transcription</keyword>
<reference evidence="6" key="1">
    <citation type="journal article" date="2019" name="Int. J. Syst. Evol. Microbiol.">
        <title>The Global Catalogue of Microorganisms (GCM) 10K type strain sequencing project: providing services to taxonomists for standard genome sequencing and annotation.</title>
        <authorList>
            <consortium name="The Broad Institute Genomics Platform"/>
            <consortium name="The Broad Institute Genome Sequencing Center for Infectious Disease"/>
            <person name="Wu L."/>
            <person name="Ma J."/>
        </authorList>
    </citation>
    <scope>NUCLEOTIDE SEQUENCE [LARGE SCALE GENOMIC DNA]</scope>
    <source>
        <strain evidence="6">CCM 8391</strain>
    </source>
</reference>
<dbReference type="Proteomes" id="UP001596302">
    <property type="component" value="Unassembled WGS sequence"/>
</dbReference>
<evidence type="ECO:0000256" key="2">
    <source>
        <dbReference type="ARBA" id="ARBA00023125"/>
    </source>
</evidence>